<dbReference type="AlphaFoldDB" id="A0A5B9VV42"/>
<proteinExistence type="predicted"/>
<name>A0A5B9VV42_9BACT</name>
<gene>
    <name evidence="1" type="ORF">OJF2_05610</name>
</gene>
<keyword evidence="2" id="KW-1185">Reference proteome</keyword>
<sequence length="77" mass="7986">MPFGKHPPFPDQPGDWAGVTSDLPAALAAASEICTGESSRYALDCVPLRGSAGEVLASDDRQVLIRSGIDLPGETTC</sequence>
<reference evidence="1 2" key="1">
    <citation type="submission" date="2019-08" db="EMBL/GenBank/DDBJ databases">
        <title>Deep-cultivation of Planctomycetes and their phenomic and genomic characterization uncovers novel biology.</title>
        <authorList>
            <person name="Wiegand S."/>
            <person name="Jogler M."/>
            <person name="Boedeker C."/>
            <person name="Pinto D."/>
            <person name="Vollmers J."/>
            <person name="Rivas-Marin E."/>
            <person name="Kohn T."/>
            <person name="Peeters S.H."/>
            <person name="Heuer A."/>
            <person name="Rast P."/>
            <person name="Oberbeckmann S."/>
            <person name="Bunk B."/>
            <person name="Jeske O."/>
            <person name="Meyerdierks A."/>
            <person name="Storesund J.E."/>
            <person name="Kallscheuer N."/>
            <person name="Luecker S."/>
            <person name="Lage O.M."/>
            <person name="Pohl T."/>
            <person name="Merkel B.J."/>
            <person name="Hornburger P."/>
            <person name="Mueller R.-W."/>
            <person name="Bruemmer F."/>
            <person name="Labrenz M."/>
            <person name="Spormann A.M."/>
            <person name="Op den Camp H."/>
            <person name="Overmann J."/>
            <person name="Amann R."/>
            <person name="Jetten M.S.M."/>
            <person name="Mascher T."/>
            <person name="Medema M.H."/>
            <person name="Devos D.P."/>
            <person name="Kaster A.-K."/>
            <person name="Ovreas L."/>
            <person name="Rohde M."/>
            <person name="Galperin M.Y."/>
            <person name="Jogler C."/>
        </authorList>
    </citation>
    <scope>NUCLEOTIDE SEQUENCE [LARGE SCALE GENOMIC DNA]</scope>
    <source>
        <strain evidence="1 2">OJF2</strain>
    </source>
</reference>
<protein>
    <submittedName>
        <fullName evidence="1">Uncharacterized protein</fullName>
    </submittedName>
</protein>
<evidence type="ECO:0000313" key="1">
    <source>
        <dbReference type="EMBL" id="QEH32092.1"/>
    </source>
</evidence>
<dbReference type="KEGG" id="agv:OJF2_05610"/>
<dbReference type="Proteomes" id="UP000324233">
    <property type="component" value="Chromosome"/>
</dbReference>
<accession>A0A5B9VV42</accession>
<evidence type="ECO:0000313" key="2">
    <source>
        <dbReference type="Proteomes" id="UP000324233"/>
    </source>
</evidence>
<dbReference type="EMBL" id="CP042997">
    <property type="protein sequence ID" value="QEH32092.1"/>
    <property type="molecule type" value="Genomic_DNA"/>
</dbReference>
<organism evidence="1 2">
    <name type="scientific">Aquisphaera giovannonii</name>
    <dbReference type="NCBI Taxonomy" id="406548"/>
    <lineage>
        <taxon>Bacteria</taxon>
        <taxon>Pseudomonadati</taxon>
        <taxon>Planctomycetota</taxon>
        <taxon>Planctomycetia</taxon>
        <taxon>Isosphaerales</taxon>
        <taxon>Isosphaeraceae</taxon>
        <taxon>Aquisphaera</taxon>
    </lineage>
</organism>